<keyword evidence="6 8" id="KW-0472">Membrane</keyword>
<proteinExistence type="predicted"/>
<accession>A0A1I1HJQ3</accession>
<feature type="transmembrane region" description="Helical" evidence="8">
    <location>
        <begin position="12"/>
        <end position="29"/>
    </location>
</feature>
<evidence type="ECO:0000313" key="10">
    <source>
        <dbReference type="EMBL" id="SFC23985.1"/>
    </source>
</evidence>
<keyword evidence="3" id="KW-1003">Cell membrane</keyword>
<evidence type="ECO:0000256" key="7">
    <source>
        <dbReference type="SAM" id="MobiDB-lite"/>
    </source>
</evidence>
<sequence length="677" mass="78470">MNRINNSIRQITFYTLSLVWMEGILRLNVNGYSNFLSFNLFISFLFSLIPALLFFLLTTLFRKRVSQMLSAVFLGLTGLLFSSQFIYFQFFRTFYSFYSAGNASQILEFRRDIWMIISNNIFWLILFFLPSLFILFMGRKLFSFDRINGLYRGFVLGLIIIFHLTGLSAIWLSGRDMNSAYDLYFQTRDPILSVDRLGMITTMRLDFQRLTTGWSPTQRAPEMPDSDPEPLKEPEIKKNVLQVSNNEPGKTDRKEESVEKQPEKEIEYNTLDIDFEKLMSSETNETIRQMHQYFSRVEPTAKNDYTGKFEGYNLIFITAESFAPYTVDEELTPTLYKMMHEGYNFTDFYVPLWDVSSSDGEYVSMTSLVPKSGIWSFSASADIKLPFVMGNKLKENGYHTAAFHNHSYTYYNRDASHPNMGYKYTGIGNGLDIQGGWPRSDLEMMEASVPEYIDDEPFHVYYITVSGHMQYSFAGNNIAYKNKEYVKDLPYSDQAQAYLATQIELDKALENLLSQLDEKGIADKTLIALTTDHYPYGLDNSTIDELAGHEVEKDFERHKSSLLLYTKGMDPVTIDKPSSNLDIVPTLYNLLGIDYDSRLFMGSDIFSDARPLVMFRNKSFITDKVKYNAATKEFVPRETDSKENYDEYIDAISLLIENKFYYSVKILETDYYKTLPY</sequence>
<dbReference type="InterPro" id="IPR000917">
    <property type="entry name" value="Sulfatase_N"/>
</dbReference>
<organism evidence="10 11">
    <name type="scientific">Alkalibacterium subtropicum</name>
    <dbReference type="NCBI Taxonomy" id="753702"/>
    <lineage>
        <taxon>Bacteria</taxon>
        <taxon>Bacillati</taxon>
        <taxon>Bacillota</taxon>
        <taxon>Bacilli</taxon>
        <taxon>Lactobacillales</taxon>
        <taxon>Carnobacteriaceae</taxon>
        <taxon>Alkalibacterium</taxon>
    </lineage>
</organism>
<keyword evidence="5 8" id="KW-1133">Transmembrane helix</keyword>
<feature type="compositionally biased region" description="Basic and acidic residues" evidence="7">
    <location>
        <begin position="249"/>
        <end position="263"/>
    </location>
</feature>
<dbReference type="Gene3D" id="3.40.720.10">
    <property type="entry name" value="Alkaline Phosphatase, subunit A"/>
    <property type="match status" value="1"/>
</dbReference>
<feature type="transmembrane region" description="Helical" evidence="8">
    <location>
        <begin position="149"/>
        <end position="172"/>
    </location>
</feature>
<evidence type="ECO:0000256" key="4">
    <source>
        <dbReference type="ARBA" id="ARBA00022692"/>
    </source>
</evidence>
<feature type="compositionally biased region" description="Basic and acidic residues" evidence="7">
    <location>
        <begin position="229"/>
        <end position="238"/>
    </location>
</feature>
<evidence type="ECO:0000256" key="3">
    <source>
        <dbReference type="ARBA" id="ARBA00022475"/>
    </source>
</evidence>
<evidence type="ECO:0000256" key="5">
    <source>
        <dbReference type="ARBA" id="ARBA00022989"/>
    </source>
</evidence>
<dbReference type="STRING" id="753702.SAMN04488102_10490"/>
<dbReference type="InterPro" id="IPR050448">
    <property type="entry name" value="OpgB/LTA_synthase_biosynth"/>
</dbReference>
<keyword evidence="4 8" id="KW-0812">Transmembrane</keyword>
<dbReference type="SUPFAM" id="SSF53649">
    <property type="entry name" value="Alkaline phosphatase-like"/>
    <property type="match status" value="1"/>
</dbReference>
<dbReference type="PANTHER" id="PTHR47371">
    <property type="entry name" value="LIPOTEICHOIC ACID SYNTHASE"/>
    <property type="match status" value="1"/>
</dbReference>
<dbReference type="Pfam" id="PF00884">
    <property type="entry name" value="Sulfatase"/>
    <property type="match status" value="1"/>
</dbReference>
<dbReference type="GO" id="GO:0005886">
    <property type="term" value="C:plasma membrane"/>
    <property type="evidence" value="ECO:0007669"/>
    <property type="project" value="UniProtKB-SubCell"/>
</dbReference>
<gene>
    <name evidence="10" type="ORF">SAMN04488102_10490</name>
</gene>
<dbReference type="OrthoDB" id="5901192at2"/>
<evidence type="ECO:0000256" key="6">
    <source>
        <dbReference type="ARBA" id="ARBA00023136"/>
    </source>
</evidence>
<dbReference type="InterPro" id="IPR017850">
    <property type="entry name" value="Alkaline_phosphatase_core_sf"/>
</dbReference>
<evidence type="ECO:0000259" key="9">
    <source>
        <dbReference type="Pfam" id="PF00884"/>
    </source>
</evidence>
<protein>
    <submittedName>
        <fullName evidence="10">Sulfatase</fullName>
    </submittedName>
</protein>
<reference evidence="11" key="1">
    <citation type="submission" date="2016-10" db="EMBL/GenBank/DDBJ databases">
        <authorList>
            <person name="Varghese N."/>
            <person name="Submissions S."/>
        </authorList>
    </citation>
    <scope>NUCLEOTIDE SEQUENCE [LARGE SCALE GENOMIC DNA]</scope>
    <source>
        <strain evidence="11">DSM 23664</strain>
    </source>
</reference>
<keyword evidence="11" id="KW-1185">Reference proteome</keyword>
<evidence type="ECO:0000256" key="2">
    <source>
        <dbReference type="ARBA" id="ARBA00004936"/>
    </source>
</evidence>
<feature type="transmembrane region" description="Helical" evidence="8">
    <location>
        <begin position="35"/>
        <end position="57"/>
    </location>
</feature>
<dbReference type="Proteomes" id="UP000199612">
    <property type="component" value="Unassembled WGS sequence"/>
</dbReference>
<dbReference type="PANTHER" id="PTHR47371:SF3">
    <property type="entry name" value="PHOSPHOGLYCEROL TRANSFERASE I"/>
    <property type="match status" value="1"/>
</dbReference>
<dbReference type="EMBL" id="FOLT01000004">
    <property type="protein sequence ID" value="SFC23985.1"/>
    <property type="molecule type" value="Genomic_DNA"/>
</dbReference>
<comment type="subcellular location">
    <subcellularLocation>
        <location evidence="1">Cell membrane</location>
        <topology evidence="1">Multi-pass membrane protein</topology>
    </subcellularLocation>
</comment>
<evidence type="ECO:0000256" key="1">
    <source>
        <dbReference type="ARBA" id="ARBA00004651"/>
    </source>
</evidence>
<comment type="pathway">
    <text evidence="2">Cell wall biogenesis; lipoteichoic acid biosynthesis.</text>
</comment>
<evidence type="ECO:0000313" key="11">
    <source>
        <dbReference type="Proteomes" id="UP000199612"/>
    </source>
</evidence>
<dbReference type="AlphaFoldDB" id="A0A1I1HJQ3"/>
<feature type="transmembrane region" description="Helical" evidence="8">
    <location>
        <begin position="113"/>
        <end position="137"/>
    </location>
</feature>
<feature type="transmembrane region" description="Helical" evidence="8">
    <location>
        <begin position="69"/>
        <end position="90"/>
    </location>
</feature>
<evidence type="ECO:0000256" key="8">
    <source>
        <dbReference type="SAM" id="Phobius"/>
    </source>
</evidence>
<dbReference type="Gene3D" id="3.30.1120.170">
    <property type="match status" value="1"/>
</dbReference>
<name>A0A1I1HJQ3_9LACT</name>
<feature type="domain" description="Sulfatase N-terminal" evidence="9">
    <location>
        <begin position="313"/>
        <end position="593"/>
    </location>
</feature>
<dbReference type="CDD" id="cd16015">
    <property type="entry name" value="LTA_synthase"/>
    <property type="match status" value="1"/>
</dbReference>
<feature type="region of interest" description="Disordered" evidence="7">
    <location>
        <begin position="214"/>
        <end position="263"/>
    </location>
</feature>